<dbReference type="InterPro" id="IPR000644">
    <property type="entry name" value="CBS_dom"/>
</dbReference>
<evidence type="ECO:0000259" key="4">
    <source>
        <dbReference type="PROSITE" id="PS51671"/>
    </source>
</evidence>
<dbReference type="InterPro" id="IPR046342">
    <property type="entry name" value="CBS_dom_sf"/>
</dbReference>
<evidence type="ECO:0000256" key="2">
    <source>
        <dbReference type="PROSITE-ProRule" id="PRU00703"/>
    </source>
</evidence>
<feature type="domain" description="ACT" evidence="4">
    <location>
        <begin position="142"/>
        <end position="213"/>
    </location>
</feature>
<dbReference type="PANTHER" id="PTHR43080:SF2">
    <property type="entry name" value="CBS DOMAIN-CONTAINING PROTEIN"/>
    <property type="match status" value="1"/>
</dbReference>
<gene>
    <name evidence="5" type="ORF">VLY81_03725</name>
</gene>
<dbReference type="PROSITE" id="PS51671">
    <property type="entry name" value="ACT"/>
    <property type="match status" value="1"/>
</dbReference>
<organism evidence="5 6">
    <name type="scientific">Geochorda subterranea</name>
    <dbReference type="NCBI Taxonomy" id="3109564"/>
    <lineage>
        <taxon>Bacteria</taxon>
        <taxon>Bacillati</taxon>
        <taxon>Bacillota</taxon>
        <taxon>Limnochordia</taxon>
        <taxon>Limnochordales</taxon>
        <taxon>Geochordaceae</taxon>
        <taxon>Geochorda</taxon>
    </lineage>
</organism>
<keyword evidence="1 2" id="KW-0129">CBS domain</keyword>
<dbReference type="Gene3D" id="3.30.70.260">
    <property type="match status" value="1"/>
</dbReference>
<evidence type="ECO:0000313" key="6">
    <source>
        <dbReference type="Proteomes" id="UP001333102"/>
    </source>
</evidence>
<accession>A0ABZ1BS39</accession>
<reference evidence="6" key="1">
    <citation type="submission" date="2023-12" db="EMBL/GenBank/DDBJ databases">
        <title>Novel isolates from deep terrestrial aquifers shed light on the physiology and ecology of the class Limnochordia.</title>
        <authorList>
            <person name="Karnachuk O.V."/>
            <person name="Lukina A.P."/>
            <person name="Avakyan M.R."/>
            <person name="Kadnikov V."/>
            <person name="Begmatov S."/>
            <person name="Beletsky A.V."/>
            <person name="Mardanov A.V."/>
            <person name="Ravin N.V."/>
        </authorList>
    </citation>
    <scope>NUCLEOTIDE SEQUENCE [LARGE SCALE GENOMIC DNA]</scope>
    <source>
        <strain evidence="6">LN</strain>
    </source>
</reference>
<dbReference type="PANTHER" id="PTHR43080">
    <property type="entry name" value="CBS DOMAIN-CONTAINING PROTEIN CBSX3, MITOCHONDRIAL"/>
    <property type="match status" value="1"/>
</dbReference>
<dbReference type="RefSeq" id="WP_324669686.1">
    <property type="nucleotide sequence ID" value="NZ_CP141614.1"/>
</dbReference>
<dbReference type="InterPro" id="IPR002912">
    <property type="entry name" value="ACT_dom"/>
</dbReference>
<keyword evidence="6" id="KW-1185">Reference proteome</keyword>
<evidence type="ECO:0000259" key="3">
    <source>
        <dbReference type="PROSITE" id="PS51371"/>
    </source>
</evidence>
<dbReference type="EMBL" id="CP141614">
    <property type="protein sequence ID" value="WRP15286.1"/>
    <property type="molecule type" value="Genomic_DNA"/>
</dbReference>
<dbReference type="SUPFAM" id="SSF54631">
    <property type="entry name" value="CBS-domain pair"/>
    <property type="match status" value="1"/>
</dbReference>
<dbReference type="InterPro" id="IPR045865">
    <property type="entry name" value="ACT-like_dom_sf"/>
</dbReference>
<dbReference type="PROSITE" id="PS51371">
    <property type="entry name" value="CBS"/>
    <property type="match status" value="2"/>
</dbReference>
<name>A0ABZ1BS39_9FIRM</name>
<evidence type="ECO:0000313" key="5">
    <source>
        <dbReference type="EMBL" id="WRP15286.1"/>
    </source>
</evidence>
<dbReference type="Pfam" id="PF01842">
    <property type="entry name" value="ACT"/>
    <property type="match status" value="1"/>
</dbReference>
<dbReference type="SMART" id="SM00116">
    <property type="entry name" value="CBS"/>
    <property type="match status" value="2"/>
</dbReference>
<sequence>MRVRDKMTLNPITVEPSTPVAEALRLMEGRKIRRLPVLQEGQVVGIVTLLDLMRVSASPATTLSVYELRYLLDKLTVQEAMTRRVITVTPDSPIEQAALLMREHKIGGLPVVEEGRLVGIITETDIFDAFVDLLGVRKPGSRLEIDCADRPGVLARIASVIASYGLNIHSVVTTPAPPGQAHLVCRVQGDDVASLAAELQRAVEECRVHWEAPSSAA</sequence>
<dbReference type="Gene3D" id="3.10.580.10">
    <property type="entry name" value="CBS-domain"/>
    <property type="match status" value="1"/>
</dbReference>
<dbReference type="SUPFAM" id="SSF55021">
    <property type="entry name" value="ACT-like"/>
    <property type="match status" value="1"/>
</dbReference>
<dbReference type="Pfam" id="PF00571">
    <property type="entry name" value="CBS"/>
    <property type="match status" value="2"/>
</dbReference>
<feature type="domain" description="CBS" evidence="3">
    <location>
        <begin position="7"/>
        <end position="62"/>
    </location>
</feature>
<evidence type="ECO:0000256" key="1">
    <source>
        <dbReference type="ARBA" id="ARBA00023122"/>
    </source>
</evidence>
<dbReference type="Proteomes" id="UP001333102">
    <property type="component" value="Chromosome"/>
</dbReference>
<feature type="domain" description="CBS" evidence="3">
    <location>
        <begin position="81"/>
        <end position="136"/>
    </location>
</feature>
<dbReference type="InterPro" id="IPR051257">
    <property type="entry name" value="Diverse_CBS-Domain"/>
</dbReference>
<protein>
    <submittedName>
        <fullName evidence="5">CBS and ACT domain-containing protein</fullName>
    </submittedName>
</protein>
<proteinExistence type="predicted"/>
<dbReference type="CDD" id="cd04584">
    <property type="entry name" value="CBS_pair_AcuB_like"/>
    <property type="match status" value="1"/>
</dbReference>